<feature type="compositionally biased region" description="Low complexity" evidence="2">
    <location>
        <begin position="1475"/>
        <end position="1490"/>
    </location>
</feature>
<dbReference type="InParanoid" id="Q4UF61"/>
<feature type="compositionally biased region" description="Low complexity" evidence="2">
    <location>
        <begin position="3277"/>
        <end position="3288"/>
    </location>
</feature>
<protein>
    <submittedName>
        <fullName evidence="4">Uncharacterized protein</fullName>
    </submittedName>
</protein>
<accession>Q4UF61</accession>
<evidence type="ECO:0000256" key="3">
    <source>
        <dbReference type="SAM" id="Phobius"/>
    </source>
</evidence>
<dbReference type="Proteomes" id="UP000001950">
    <property type="component" value="Chromosome 2"/>
</dbReference>
<keyword evidence="1" id="KW-0175">Coiled coil</keyword>
<gene>
    <name evidence="4" type="ORF">TA14665</name>
</gene>
<feature type="transmembrane region" description="Helical" evidence="3">
    <location>
        <begin position="7"/>
        <end position="28"/>
    </location>
</feature>
<dbReference type="RefSeq" id="XP_952010.1">
    <property type="nucleotide sequence ID" value="XM_946917.1"/>
</dbReference>
<reference evidence="4 5" key="1">
    <citation type="journal article" date="2005" name="Science">
        <title>Genome of the host-cell transforming parasite Theileria annulata compared with T. parva.</title>
        <authorList>
            <person name="Pain A."/>
            <person name="Renauld H."/>
            <person name="Berriman M."/>
            <person name="Murphy L."/>
            <person name="Yeats C.A."/>
            <person name="Weir W."/>
            <person name="Kerhornou A."/>
            <person name="Aslett M."/>
            <person name="Bishop R."/>
            <person name="Bouchier C."/>
            <person name="Cochet M."/>
            <person name="Coulson R.M.R."/>
            <person name="Cronin A."/>
            <person name="de Villiers E.P."/>
            <person name="Fraser A."/>
            <person name="Fosker N."/>
            <person name="Gardner M."/>
            <person name="Goble A."/>
            <person name="Griffiths-Jones S."/>
            <person name="Harris D.E."/>
            <person name="Katzer F."/>
            <person name="Larke N."/>
            <person name="Lord A."/>
            <person name="Maser P."/>
            <person name="McKellar S."/>
            <person name="Mooney P."/>
            <person name="Morton F."/>
            <person name="Nene V."/>
            <person name="O'Neil S."/>
            <person name="Price C."/>
            <person name="Quail M.A."/>
            <person name="Rabbinowitsch E."/>
            <person name="Rawlings N.D."/>
            <person name="Rutter S."/>
            <person name="Saunders D."/>
            <person name="Seeger K."/>
            <person name="Shah T."/>
            <person name="Squares R."/>
            <person name="Squares S."/>
            <person name="Tivey A."/>
            <person name="Walker A.R."/>
            <person name="Woodward J."/>
            <person name="Dobbelaere D.A.E."/>
            <person name="Langsley G."/>
            <person name="Rajandream M.A."/>
            <person name="McKeever D."/>
            <person name="Shiels B."/>
            <person name="Tait A."/>
            <person name="Barrell B.G."/>
            <person name="Hall N."/>
        </authorList>
    </citation>
    <scope>NUCLEOTIDE SEQUENCE [LARGE SCALE GENOMIC DNA]</scope>
    <source>
        <strain evidence="5">Ankara</strain>
    </source>
</reference>
<keyword evidence="5" id="KW-1185">Reference proteome</keyword>
<evidence type="ECO:0000313" key="5">
    <source>
        <dbReference type="Proteomes" id="UP000001950"/>
    </source>
</evidence>
<feature type="region of interest" description="Disordered" evidence="2">
    <location>
        <begin position="3218"/>
        <end position="3239"/>
    </location>
</feature>
<feature type="region of interest" description="Disordered" evidence="2">
    <location>
        <begin position="1421"/>
        <end position="1455"/>
    </location>
</feature>
<dbReference type="STRING" id="5874.Q4UF61"/>
<organism evidence="4 5">
    <name type="scientific">Theileria annulata</name>
    <dbReference type="NCBI Taxonomy" id="5874"/>
    <lineage>
        <taxon>Eukaryota</taxon>
        <taxon>Sar</taxon>
        <taxon>Alveolata</taxon>
        <taxon>Apicomplexa</taxon>
        <taxon>Aconoidasida</taxon>
        <taxon>Piroplasmida</taxon>
        <taxon>Theileriidae</taxon>
        <taxon>Theileria</taxon>
    </lineage>
</organism>
<feature type="region of interest" description="Disordered" evidence="2">
    <location>
        <begin position="2200"/>
        <end position="2224"/>
    </location>
</feature>
<feature type="compositionally biased region" description="Polar residues" evidence="2">
    <location>
        <begin position="607"/>
        <end position="623"/>
    </location>
</feature>
<evidence type="ECO:0000256" key="2">
    <source>
        <dbReference type="SAM" id="MobiDB-lite"/>
    </source>
</evidence>
<feature type="region of interest" description="Disordered" evidence="2">
    <location>
        <begin position="3267"/>
        <end position="3302"/>
    </location>
</feature>
<dbReference type="KEGG" id="tan:TA14665"/>
<keyword evidence="3" id="KW-1133">Transmembrane helix</keyword>
<dbReference type="OrthoDB" id="361398at2759"/>
<dbReference type="eggNOG" id="ENOG502QWGN">
    <property type="taxonomic scope" value="Eukaryota"/>
</dbReference>
<evidence type="ECO:0000313" key="4">
    <source>
        <dbReference type="EMBL" id="CAI74278.1"/>
    </source>
</evidence>
<sequence>MGASKLVSAVLVVAALLVFGAAMFFFFYKTDNKVEQGETPKSGAESPVPPSAKVLNVVTYLSNEQFNAMKSNLGESYLFDARSKSNSYQFNGVTVSVVSGELPEYPGYTMYTHTFPTAFKGMKLVFDGTNSNEFFEDPVTRLTAYWWFNSLLFLTLTTEKAGDAPLTKYFHYTAHFGQDALRWDRFDRDPNTLLDYAVLGPKLDELNTSAGNFVALSLDEYVEAQTGSYTTETDEVTVSFTLARRSSSQTGFVKMTHKLPAAAAAATAEQSGPPAFKPFKLKKLLVSGTELSDLVLTRKPVLSASVFWWYNIPLVADFELQGGAHEHLTYSVDTNKWGVEVVDKLRSKLFMLKNKLGDPLTLDLSKTADRDQTYTANGVLVRVSPAATSATGYRKFTHRFSTGSSHLVGSFSSHGTPQLGLPVLRVNEVSAYYLSDVPLLLKMSMSSSGGMSTSYLYFSNNGLGLWKKVVLDAELSTTAAVLKKLSEDNTALAMTDSYVFDARMKSNYLSAGKLVSVTKGSVENLQGFTTYTHSPSVRGPFKFEKFTVAGKDVLPERDPLPGTTDATVYWYLDVPMLLKVAGTSQPAAPAGPPPETPPSRSGDEESSSAPATDQSSGTPEKQSTPPPAPRAAPESARGEPFSFFYWYNADTKVWSALEEPPTTSEKLKAALDKARATLGKVTLNLGHSSGTFTSGPVTVTVSDSASYDNDPPTSFTKRVHTLSVPFPVSLVKHYDFVLELGNVTEERYESIQATRDPVVPANVVVQRMEVYFYGEVPLHFFVYGVEGAPLRFSNSFKGTLWFKYLKTNVSLKDCLLLQKVRLGHTAKMDVCKGSGKNDQLVTYDLKYLATPGSTPVSVSRSEVPNSDGVMLVQHKLPDNVSLKFSALTCGQRVLTGLNSDEFHTVMVYYKDQVPMYVKANSDPKYFAMSGDGGLTRLLPPEGATSFTDEQVNTAVSTLSAKVGKVFDVDVSKKEGYTLDATEFLVTKSEEAGFEKYLHKLKSSGEEQLSFTVRTFMYLERDAVVFSTSLKVSEFAVFYKGDSPLFLHLKVDETKPRFYNYVYDSGLWLDDGVHEVFQEEDLWDRLEYLQEGLGNEFSLDLAEDLGNKLFNVDVAEFDLVPGYKKYTYKPEVMDFPFLLKDLLLSGSPVNLPLEENHLFSLTAYTFRKNYLFFHVVSHDKKDFFYKSDFAGGYTPVTFERYDEDSLERVLWDLKAKVADQLSLELTKEASYPYHEFTVNVVLQNQTSFEGYKKYLHDLVEGETSVPFKLYSVKNDGYVTNVPLFNELVYFAYVYMYETTPLLLELHSSNKDMSSYHYYYFSNNLGNWELLENPSLGQLPSSNLKEVLNSARDKMSKTFKVDLARKFSAKLLTSPTEHFHLNVSVMEDVREAWGFSVYSHVYSLEKTGNVEDRLAPTAANLGATTLLEPSSDATSRSAEQETRVSTPGSLGRGAVPSTLPESLVQTLEGAPAATVLPDQSPSQSQSALQPESTRSVNVAERVLNTYQTLKANALRGVNVMSAALPVVGKFTLGDTPLSGFGVDTVFKANVYWWLDQSPAFVHLCNGVNNKYYMKKGDKWALAKKSDVPLSRATVASMLDELKDTFVKPVELDLDKSSSYDSYVKYVSEGFTLRVVPSFTLEGGFRGFTHFSATNHENVFKVNRLEVWGDVVLTELQDGFVRSATVFTDSDLLPLVLELEWTKLNNSSFKSRFKYFKYSQSGSWVVHQTDNNHSRLVEAVLLALLKEVRAPFSNRVTVSLERRENYGQDASAVVVSKDPTTTPGKWNGFHKLSHALNNPAAKMLLLKMSDRLVRAYPTATHVKRVDSYWYKNSLLLVKVTEAASAESAQDTVKYFKNDHKDDLLLLEGVAAGELTVGTYSGDNVATQPSALLTQLAAHFKDEYYLDVAERTLGNKSDFLKLLPALYVVDTSVPAGYARYNLYLLDHVKGVKLNKLLYHGTDFSTGNFALPEDNVYSVYAFTPVGHFSPFLLELHVRTSTKLVLYYYHLNQYGKWVKLETGGRRLTHEEFYNKLNVLFAKLGNVTVVDVSKNEGTYYGLTRMNVTKFSFPGVRGYTKYLHKAHDNSNFTVSKFVNKGVVLQNLPVMKASQVAVYFSLNKPLMLELKVGRRYKFFSSNANGQWFEARLPSGDLKSALDSVYDEHADVARNTADKVSLHLNANFTRDYVLSEGKVEDFEGAVAVLEEEPEEPAAPRAPSRVDTADADGDANLSTALSSADTAEASPSVARASVPPADQMVKTHVLNPLLYLDNDKLAYSYSSYGKTVFVNRRDDLFHGYNVTTHKFSENAPFSLRKLVFLGREFDLGLDNLKFLSATLFSFSFKPLVLKLVQLDGTERFFSFTFLTQTWTALQVSDLEKDLDDLNYKENKLLMLDLAKDSNYEAGGQELNASKTAFTDGFSKHTTQSKRSFDARKRLKAKRDAKLQEKLKTKEKYRLDSEQKKRRLDSLKVKLADSKARLDSLLSLWVKSDEPKAKLFKAFYEKEVAVAALEKEVKLAEAEYEEALSTDSRETGDKNRVLAAKKQQLDAKKGELEKAKVAAADSLHTFPEPTSADKEVKTKLSEAVTAAKALQEHVKPSTLVDAAVSAAKALKREEQATKLADLVLAANKLTSLKSDDKVAELASALTTLKDLVLALKEKSESGPKFDAVNTYAAELKQAVSSVTSLADKVDGSNFGGLMTAVKKLKTSVLESSKLTEAYDAAVKFKFLCEGSEKLKEANAVLTKLPPTVDSLLALESSGSLSSSSPDEAKLAKATTLLSNLKEAVKDKLDVVDSVSLVKGEFDKFKSDFAYDTSDKFTAALAAFDKLQLYLSLALKLKEFVNEGGDSELEKLLNECNNATAMDLKVTNDLSAKLKEALSLAAKLKTLDEAFKTAVDPESSADQSTSTKLKKLSDTSNAFSESLKTEALKKVESALGEVEKSKEVESALLLLEEAAKVASSVKEMVDALEQDESKTSLEDKQAFVLKLKQGLNGFEKLWKAYEAAKKNAKESLDDNTDKLKKAYDASKALYDKIVEALKSAEGSDKENKLNEVLDTFKQKKADLKADDVSAGAKKQVTDKKTELTDTLKTSLKEGCNGAKKLYEKHLVLLAEAQKSYDTAFKRYDLYDMTVHVSDDEDDGTPESSVLFGFGGLRLGGKNLSSAGLPVGNFLHTFNAYFANCSELPLMVQLKYSDSEDADEPVVDKMKRPPPASLLLNAELPSTATVPASQRQAQADTGAAGTGAPTFTNAVERVSSLLRTGLVEVTPKVSMESAQVVPPATPASGSDSRSGSDAEQLPPPPRQPEPFSYPGHFFVLDLDLTWKPFVPEAKGSLRHKLLELKELHALDVNLDLANVSARRMTTYALKTLNFSVRRVLYSSGYKLTRDSSKLQGSEAPTQPHLVDLSDYDQSVKFFPPLDFKWFVHQMVPSVPADSTKTSDPLPQFNLQALSLNGSRLSLGEDASEALLGSVNSVSALVNGNGTPLMLLAYKPVSNGNLVQHKYVSLSLKGDKYVVDDSMANFSNLLYNLEHSDFAWTTDATFMMFTDAMQQRLNLLNAQLEPSYVVNLNATKNYKRGNVVVSVESSEAFDVKYLSFTPGLLVEAAAEGGESSAMPSTVPAFTLEKVFSGDTKFKGLTLPFRNVLHVSVFEYKFLRPLKESSPKEYSFFPLLLELSHRNEANRLENFYFRYLSGDKFELCFKTKLRLTAAEVADVVKFVAHENLRRGNFTLSTLSLDFWVKSTFYTPRHFVTVEKLEKVQAALAPGAPEGTLPSLTNAHLPDGYNVYKYTLHQNDTPYTVVSLFFWNHWKFSPNKHTFKEFYLYVRARDNLADLLALVTPGASGAAATYEWYSLATPTPVAVLTGEVVSPTSSEHKNKLDQLLATVTANVDFWLQPEQLLWAFFTTQLTAKLSPVGNVQGFPVTATPN</sequence>
<feature type="coiled-coil region" evidence="1">
    <location>
        <begin position="2502"/>
        <end position="2554"/>
    </location>
</feature>
<evidence type="ECO:0000256" key="1">
    <source>
        <dbReference type="SAM" id="Coils"/>
    </source>
</evidence>
<keyword evidence="3" id="KW-0812">Transmembrane</keyword>
<feature type="region of interest" description="Disordered" evidence="2">
    <location>
        <begin position="583"/>
        <end position="636"/>
    </location>
</feature>
<dbReference type="VEuPathDB" id="PiroplasmaDB:TA14665"/>
<name>Q4UF61_THEAN</name>
<dbReference type="OMA" id="FKNDHKD"/>
<keyword evidence="3" id="KW-0472">Membrane</keyword>
<dbReference type="GeneID" id="3862392"/>
<dbReference type="EMBL" id="CR940348">
    <property type="protein sequence ID" value="CAI74278.1"/>
    <property type="molecule type" value="Genomic_DNA"/>
</dbReference>
<proteinExistence type="predicted"/>
<feature type="coiled-coil region" evidence="1">
    <location>
        <begin position="2446"/>
        <end position="2473"/>
    </location>
</feature>
<feature type="region of interest" description="Disordered" evidence="2">
    <location>
        <begin position="1472"/>
        <end position="1492"/>
    </location>
</feature>
<feature type="compositionally biased region" description="Low complexity" evidence="2">
    <location>
        <begin position="3224"/>
        <end position="3239"/>
    </location>
</feature>
<feature type="compositionally biased region" description="Polar residues" evidence="2">
    <location>
        <begin position="1425"/>
        <end position="1446"/>
    </location>
</feature>